<gene>
    <name evidence="1" type="ORF">Edafosvirus21_21</name>
</gene>
<sequence length="212" mass="25147">MIPIKQELKYADHIFTYDVNRLSDDEISKYYNKLKIYKWFKPTIYNIDGDISIEHESGKYKKETDEDYNIIKKKAKPHINLYEKVSLDQIQTQAYLWELKELQNKDEIDESFVQSGGTSVTFEKIELYGLHRYGGYRIFFRPDLNEVIHLMSSKISLNELDDIDRIYVTTKPFPSDNGNECYDNGFDKHKAITTCYLVRKSDRQATKKQRVK</sequence>
<evidence type="ECO:0000313" key="1">
    <source>
        <dbReference type="EMBL" id="AYV78642.1"/>
    </source>
</evidence>
<organism evidence="1">
    <name type="scientific">Edafosvirus sp</name>
    <dbReference type="NCBI Taxonomy" id="2487765"/>
    <lineage>
        <taxon>Viruses</taxon>
        <taxon>Varidnaviria</taxon>
        <taxon>Bamfordvirae</taxon>
        <taxon>Nucleocytoviricota</taxon>
        <taxon>Megaviricetes</taxon>
        <taxon>Imitervirales</taxon>
        <taxon>Mimiviridae</taxon>
        <taxon>Klosneuvirinae</taxon>
    </lineage>
</organism>
<proteinExistence type="predicted"/>
<protein>
    <submittedName>
        <fullName evidence="1">Uncharacterized protein</fullName>
    </submittedName>
</protein>
<accession>A0A3G4ZUQ7</accession>
<dbReference type="EMBL" id="MK072086">
    <property type="protein sequence ID" value="AYV78642.1"/>
    <property type="molecule type" value="Genomic_DNA"/>
</dbReference>
<reference evidence="1" key="1">
    <citation type="submission" date="2018-10" db="EMBL/GenBank/DDBJ databases">
        <title>Hidden diversity of soil giant viruses.</title>
        <authorList>
            <person name="Schulz F."/>
            <person name="Alteio L."/>
            <person name="Goudeau D."/>
            <person name="Ryan E.M."/>
            <person name="Malmstrom R.R."/>
            <person name="Blanchard J."/>
            <person name="Woyke T."/>
        </authorList>
    </citation>
    <scope>NUCLEOTIDE SEQUENCE</scope>
    <source>
        <strain evidence="1">EDV1</strain>
    </source>
</reference>
<name>A0A3G4ZUQ7_9VIRU</name>